<dbReference type="PANTHER" id="PTHR42781:SF4">
    <property type="entry name" value="SPERMIDINE_PUTRESCINE IMPORT ATP-BINDING PROTEIN POTA"/>
    <property type="match status" value="1"/>
</dbReference>
<feature type="domain" description="ABC transporter" evidence="4">
    <location>
        <begin position="1"/>
        <end position="212"/>
    </location>
</feature>
<keyword evidence="1" id="KW-0813">Transport</keyword>
<dbReference type="GO" id="GO:0016887">
    <property type="term" value="F:ATP hydrolysis activity"/>
    <property type="evidence" value="ECO:0007669"/>
    <property type="project" value="InterPro"/>
</dbReference>
<evidence type="ECO:0000256" key="3">
    <source>
        <dbReference type="ARBA" id="ARBA00022840"/>
    </source>
</evidence>
<dbReference type="Pfam" id="PF00005">
    <property type="entry name" value="ABC_tran"/>
    <property type="match status" value="1"/>
</dbReference>
<evidence type="ECO:0000313" key="6">
    <source>
        <dbReference type="Proteomes" id="UP000321827"/>
    </source>
</evidence>
<evidence type="ECO:0000313" key="5">
    <source>
        <dbReference type="EMBL" id="GEM90143.1"/>
    </source>
</evidence>
<dbReference type="AlphaFoldDB" id="A0A511RKG6"/>
<dbReference type="InterPro" id="IPR003593">
    <property type="entry name" value="AAA+_ATPase"/>
</dbReference>
<dbReference type="SUPFAM" id="SSF50331">
    <property type="entry name" value="MOP-like"/>
    <property type="match status" value="1"/>
</dbReference>
<gene>
    <name evidence="5" type="ORF">ODE01S_15770</name>
</gene>
<dbReference type="SUPFAM" id="SSF52540">
    <property type="entry name" value="P-loop containing nucleoside triphosphate hydrolases"/>
    <property type="match status" value="1"/>
</dbReference>
<comment type="caution">
    <text evidence="5">The sequence shown here is derived from an EMBL/GenBank/DDBJ whole genome shotgun (WGS) entry which is preliminary data.</text>
</comment>
<dbReference type="Pfam" id="PF03459">
    <property type="entry name" value="TOBE"/>
    <property type="match status" value="1"/>
</dbReference>
<dbReference type="OrthoDB" id="25822at2"/>
<dbReference type="InterPro" id="IPR050093">
    <property type="entry name" value="ABC_SmlMolc_Importer"/>
</dbReference>
<dbReference type="InterPro" id="IPR005116">
    <property type="entry name" value="Transp-assoc_OB_typ1"/>
</dbReference>
<name>A0A511RKG6_9DEIN</name>
<reference evidence="5 6" key="1">
    <citation type="submission" date="2019-07" db="EMBL/GenBank/DDBJ databases">
        <title>Whole genome shotgun sequence of Oceanithermus desulfurans NBRC 100063.</title>
        <authorList>
            <person name="Hosoyama A."/>
            <person name="Uohara A."/>
            <person name="Ohji S."/>
            <person name="Ichikawa N."/>
        </authorList>
    </citation>
    <scope>NUCLEOTIDE SEQUENCE [LARGE SCALE GENOMIC DNA]</scope>
    <source>
        <strain evidence="5 6">NBRC 100063</strain>
    </source>
</reference>
<dbReference type="PROSITE" id="PS50893">
    <property type="entry name" value="ABC_TRANSPORTER_2"/>
    <property type="match status" value="1"/>
</dbReference>
<dbReference type="EMBL" id="BJXN01000010">
    <property type="protein sequence ID" value="GEM90143.1"/>
    <property type="molecule type" value="Genomic_DNA"/>
</dbReference>
<evidence type="ECO:0000259" key="4">
    <source>
        <dbReference type="PROSITE" id="PS50893"/>
    </source>
</evidence>
<dbReference type="Gene3D" id="3.40.50.300">
    <property type="entry name" value="P-loop containing nucleotide triphosphate hydrolases"/>
    <property type="match status" value="1"/>
</dbReference>
<keyword evidence="2" id="KW-0547">Nucleotide-binding</keyword>
<accession>A0A511RKG6</accession>
<dbReference type="Proteomes" id="UP000321827">
    <property type="component" value="Unassembled WGS sequence"/>
</dbReference>
<dbReference type="SMART" id="SM00382">
    <property type="entry name" value="AAA"/>
    <property type="match status" value="1"/>
</dbReference>
<evidence type="ECO:0000256" key="1">
    <source>
        <dbReference type="ARBA" id="ARBA00022448"/>
    </source>
</evidence>
<dbReference type="GO" id="GO:0043190">
    <property type="term" value="C:ATP-binding cassette (ABC) transporter complex"/>
    <property type="evidence" value="ECO:0007669"/>
    <property type="project" value="InterPro"/>
</dbReference>
<dbReference type="PANTHER" id="PTHR42781">
    <property type="entry name" value="SPERMIDINE/PUTRESCINE IMPORT ATP-BINDING PROTEIN POTA"/>
    <property type="match status" value="1"/>
</dbReference>
<dbReference type="RefSeq" id="WP_147147632.1">
    <property type="nucleotide sequence ID" value="NZ_BJXN01000010.1"/>
</dbReference>
<keyword evidence="3 5" id="KW-0067">ATP-binding</keyword>
<dbReference type="GO" id="GO:0005524">
    <property type="term" value="F:ATP binding"/>
    <property type="evidence" value="ECO:0007669"/>
    <property type="project" value="UniProtKB-KW"/>
</dbReference>
<dbReference type="PROSITE" id="PS00211">
    <property type="entry name" value="ABC_TRANSPORTER_1"/>
    <property type="match status" value="1"/>
</dbReference>
<proteinExistence type="predicted"/>
<dbReference type="InterPro" id="IPR008995">
    <property type="entry name" value="Mo/tungstate-bd_C_term_dom"/>
</dbReference>
<dbReference type="InterPro" id="IPR027417">
    <property type="entry name" value="P-loop_NTPase"/>
</dbReference>
<dbReference type="GO" id="GO:0022857">
    <property type="term" value="F:transmembrane transporter activity"/>
    <property type="evidence" value="ECO:0007669"/>
    <property type="project" value="InterPro"/>
</dbReference>
<evidence type="ECO:0000256" key="2">
    <source>
        <dbReference type="ARBA" id="ARBA00022741"/>
    </source>
</evidence>
<sequence>MEIDYRLERPLNLHARLRVEGLTALLGESGSGKTSLLRALAGLIRARGEPFGGLRPEQRRVGYLPQGYALVPHMTALENVALPLRGPEAERVARRWLERVELAHLAGRRPHELSGGERQRVALARALALEPRLLLLDEPTSALDAATRETTIDLIDRIVAEVGLPTLLVTHDRYVAGRSRSLAVLEHGAVRQQGPPDEVFARPATLGIARLVGFANVFAGKVAGREGDGVWIETRGLRIFAPTEAPPPVGRQVHWGIRPEEVMIVRPDRPLSSPLARNRLEVVVRRLVKKGLAYAVRVEGALALEVLLPRHVQDRLRLSEGDRIEVALKPTYVHLFSSEGFSS</sequence>
<dbReference type="Gene3D" id="2.40.50.100">
    <property type="match status" value="1"/>
</dbReference>
<dbReference type="InterPro" id="IPR017871">
    <property type="entry name" value="ABC_transporter-like_CS"/>
</dbReference>
<protein>
    <submittedName>
        <fullName evidence="5">ABC transporter ATP-binding protein</fullName>
    </submittedName>
</protein>
<organism evidence="5 6">
    <name type="scientific">Oceanithermus desulfurans NBRC 100063</name>
    <dbReference type="NCBI Taxonomy" id="1227550"/>
    <lineage>
        <taxon>Bacteria</taxon>
        <taxon>Thermotogati</taxon>
        <taxon>Deinococcota</taxon>
        <taxon>Deinococci</taxon>
        <taxon>Thermales</taxon>
        <taxon>Thermaceae</taxon>
        <taxon>Oceanithermus</taxon>
    </lineage>
</organism>
<dbReference type="InterPro" id="IPR003439">
    <property type="entry name" value="ABC_transporter-like_ATP-bd"/>
</dbReference>